<dbReference type="GO" id="GO:0005886">
    <property type="term" value="C:plasma membrane"/>
    <property type="evidence" value="ECO:0007669"/>
    <property type="project" value="TreeGrafter"/>
</dbReference>
<organism evidence="5 6">
    <name type="scientific">Duganella vulcania</name>
    <dbReference type="NCBI Taxonomy" id="2692166"/>
    <lineage>
        <taxon>Bacteria</taxon>
        <taxon>Pseudomonadati</taxon>
        <taxon>Pseudomonadota</taxon>
        <taxon>Betaproteobacteria</taxon>
        <taxon>Burkholderiales</taxon>
        <taxon>Oxalobacteraceae</taxon>
        <taxon>Telluria group</taxon>
        <taxon>Duganella</taxon>
    </lineage>
</organism>
<feature type="domain" description="Bacterial type II secretion system protein E" evidence="4">
    <location>
        <begin position="385"/>
        <end position="399"/>
    </location>
</feature>
<evidence type="ECO:0000256" key="3">
    <source>
        <dbReference type="ARBA" id="ARBA00022840"/>
    </source>
</evidence>
<comment type="caution">
    <text evidence="5">The sequence shown here is derived from an EMBL/GenBank/DDBJ whole genome shotgun (WGS) entry which is preliminary data.</text>
</comment>
<dbReference type="PANTHER" id="PTHR30258">
    <property type="entry name" value="TYPE II SECRETION SYSTEM PROTEIN GSPE-RELATED"/>
    <property type="match status" value="1"/>
</dbReference>
<dbReference type="GO" id="GO:0016887">
    <property type="term" value="F:ATP hydrolysis activity"/>
    <property type="evidence" value="ECO:0007669"/>
    <property type="project" value="TreeGrafter"/>
</dbReference>
<dbReference type="Gene3D" id="3.30.450.90">
    <property type="match status" value="1"/>
</dbReference>
<keyword evidence="6" id="KW-1185">Reference proteome</keyword>
<comment type="similarity">
    <text evidence="1">Belongs to the GSP E family.</text>
</comment>
<dbReference type="InterPro" id="IPR027417">
    <property type="entry name" value="P-loop_NTPase"/>
</dbReference>
<name>A0A845HF15_9BURK</name>
<sequence length="566" mass="61458">MNAREPAVLSPEMLHGARAAAMAQGRPTMTLLQEACGLTPEELTRQLAALFCYPAWPMSRLQAALPAFDLLSYTDCAQRDCVLLREGGDGGDAGAAPVLVIGNPFAEDTLQWAGYAIGCAYTVALAHPDDLTAYLVQQESVQQAMQDMMEDGSHGETPGLDQTIEDISLIRISEDSSPVVKLVNSTIYDALKFQASDIHLECDAASLVIKYRVDGVLVQAGTVQGLQMAEQIISRIKVLAELDIAERRVPQDGRFKVRVKGSEIDFRVSIMPNIFGEDAVLRLLDRRALTEAAAALRLESLGLNGDAIAQIRRLAAKPHGMLLVTGPTGSGKTTTLYAAITEINTGRDKIVTIEDPVEYRLPRVLQIPVNEKKGLTFARGLRSILRHDPDKIMIGEIRDDETAQIAVQASLTGHLVFTTVHANNVFDVVGRFLHMGVDPYSFAAALNGIVAQRLLRLNCEHCAVDVAPDPQDLADSGLTAGDVREWRFKAGGGCGHCRGTGYKGRKAVAEVLILNDAMREMICTRAPVSRMKEEAATMGFRLARSAGLDLVRQGETTLLELNRVTY</sequence>
<evidence type="ECO:0000313" key="5">
    <source>
        <dbReference type="EMBL" id="MYN17341.1"/>
    </source>
</evidence>
<dbReference type="CDD" id="cd01129">
    <property type="entry name" value="PulE-GspE-like"/>
    <property type="match status" value="1"/>
</dbReference>
<evidence type="ECO:0000256" key="1">
    <source>
        <dbReference type="ARBA" id="ARBA00006611"/>
    </source>
</evidence>
<keyword evidence="2" id="KW-0547">Nucleotide-binding</keyword>
<reference evidence="5 6" key="1">
    <citation type="submission" date="2019-12" db="EMBL/GenBank/DDBJ databases">
        <title>Novel species isolated from a subtropical stream in China.</title>
        <authorList>
            <person name="Lu H."/>
        </authorList>
    </citation>
    <scope>NUCLEOTIDE SEQUENCE [LARGE SCALE GENOMIC DNA]</scope>
    <source>
        <strain evidence="5 6">FT107W</strain>
    </source>
</reference>
<proteinExistence type="inferred from homology"/>
<dbReference type="PANTHER" id="PTHR30258:SF1">
    <property type="entry name" value="PROTEIN TRANSPORT PROTEIN HOFB HOMOLOG"/>
    <property type="match status" value="1"/>
</dbReference>
<dbReference type="SUPFAM" id="SSF52540">
    <property type="entry name" value="P-loop containing nucleoside triphosphate hydrolases"/>
    <property type="match status" value="1"/>
</dbReference>
<dbReference type="EMBL" id="WWCV01000016">
    <property type="protein sequence ID" value="MYN17341.1"/>
    <property type="molecule type" value="Genomic_DNA"/>
</dbReference>
<dbReference type="Pfam" id="PF00437">
    <property type="entry name" value="T2SSE"/>
    <property type="match status" value="1"/>
</dbReference>
<dbReference type="InterPro" id="IPR037257">
    <property type="entry name" value="T2SS_E_N_sf"/>
</dbReference>
<dbReference type="RefSeq" id="WP_161089971.1">
    <property type="nucleotide sequence ID" value="NZ_WWCV01000016.1"/>
</dbReference>
<protein>
    <submittedName>
        <fullName evidence="5">Type II/IV secretion system protein</fullName>
    </submittedName>
</protein>
<evidence type="ECO:0000313" key="6">
    <source>
        <dbReference type="Proteomes" id="UP000484875"/>
    </source>
</evidence>
<evidence type="ECO:0000259" key="4">
    <source>
        <dbReference type="PROSITE" id="PS00662"/>
    </source>
</evidence>
<accession>A0A845HF15</accession>
<gene>
    <name evidence="5" type="ORF">GTP81_11315</name>
</gene>
<evidence type="ECO:0000256" key="2">
    <source>
        <dbReference type="ARBA" id="ARBA00022741"/>
    </source>
</evidence>
<dbReference type="SUPFAM" id="SSF160246">
    <property type="entry name" value="EspE N-terminal domain-like"/>
    <property type="match status" value="1"/>
</dbReference>
<dbReference type="AlphaFoldDB" id="A0A845HF15"/>
<dbReference type="InterPro" id="IPR001482">
    <property type="entry name" value="T2SS/T4SS_dom"/>
</dbReference>
<dbReference type="GO" id="GO:0005524">
    <property type="term" value="F:ATP binding"/>
    <property type="evidence" value="ECO:0007669"/>
    <property type="project" value="UniProtKB-KW"/>
</dbReference>
<dbReference type="Proteomes" id="UP000484875">
    <property type="component" value="Unassembled WGS sequence"/>
</dbReference>
<dbReference type="PROSITE" id="PS00662">
    <property type="entry name" value="T2SP_E"/>
    <property type="match status" value="1"/>
</dbReference>
<keyword evidence="3" id="KW-0067">ATP-binding</keyword>
<dbReference type="Gene3D" id="3.40.50.300">
    <property type="entry name" value="P-loop containing nucleotide triphosphate hydrolases"/>
    <property type="match status" value="1"/>
</dbReference>